<accession>A0A644ZN01</accession>
<dbReference type="SUPFAM" id="SSF110738">
    <property type="entry name" value="Glycerate kinase I"/>
    <property type="match status" value="1"/>
</dbReference>
<name>A0A644ZN01_9ZZZZ</name>
<organism evidence="1">
    <name type="scientific">bioreactor metagenome</name>
    <dbReference type="NCBI Taxonomy" id="1076179"/>
    <lineage>
        <taxon>unclassified sequences</taxon>
        <taxon>metagenomes</taxon>
        <taxon>ecological metagenomes</taxon>
    </lineage>
</organism>
<dbReference type="GO" id="GO:0008887">
    <property type="term" value="F:glycerate kinase activity"/>
    <property type="evidence" value="ECO:0007669"/>
    <property type="project" value="UniProtKB-EC"/>
</dbReference>
<dbReference type="GO" id="GO:0031388">
    <property type="term" value="P:organic acid phosphorylation"/>
    <property type="evidence" value="ECO:0007669"/>
    <property type="project" value="InterPro"/>
</dbReference>
<dbReference type="EMBL" id="VSSQ01008528">
    <property type="protein sequence ID" value="MPM39114.1"/>
    <property type="molecule type" value="Genomic_DNA"/>
</dbReference>
<dbReference type="InterPro" id="IPR018197">
    <property type="entry name" value="Glycerate_kinase_RE-like"/>
</dbReference>
<dbReference type="PANTHER" id="PTHR21599:SF0">
    <property type="entry name" value="GLYCERATE KINASE"/>
    <property type="match status" value="1"/>
</dbReference>
<keyword evidence="1" id="KW-0808">Transferase</keyword>
<keyword evidence="1" id="KW-0418">Kinase</keyword>
<dbReference type="InterPro" id="IPR004381">
    <property type="entry name" value="Glycerate_kinase"/>
</dbReference>
<proteinExistence type="predicted"/>
<sequence length="126" mass="13983">MLSFLNAEQINGWKLISDISGVSKEIDKFDLIITGEGSFDKQSLSGKVFSGVARLTNGSIPIWIICGKSDYDITNLIKYNVVKIDVLSDLEATENESIKNTRENLKKILQKSATFLLNIPSNDKTN</sequence>
<evidence type="ECO:0000313" key="1">
    <source>
        <dbReference type="EMBL" id="MPM39114.1"/>
    </source>
</evidence>
<dbReference type="Pfam" id="PF02595">
    <property type="entry name" value="Gly_kinase"/>
    <property type="match status" value="1"/>
</dbReference>
<comment type="caution">
    <text evidence="1">The sequence shown here is derived from an EMBL/GenBank/DDBJ whole genome shotgun (WGS) entry which is preliminary data.</text>
</comment>
<dbReference type="Gene3D" id="3.40.50.10350">
    <property type="entry name" value="Glycerate kinase, domain 1"/>
    <property type="match status" value="1"/>
</dbReference>
<dbReference type="EC" id="2.7.1.31" evidence="1"/>
<dbReference type="InterPro" id="IPR036129">
    <property type="entry name" value="Glycerate_kinase_sf"/>
</dbReference>
<gene>
    <name evidence="1" type="primary">glxK_6</name>
    <name evidence="1" type="ORF">SDC9_85746</name>
</gene>
<dbReference type="AlphaFoldDB" id="A0A644ZN01"/>
<reference evidence="1" key="1">
    <citation type="submission" date="2019-08" db="EMBL/GenBank/DDBJ databases">
        <authorList>
            <person name="Kucharzyk K."/>
            <person name="Murdoch R.W."/>
            <person name="Higgins S."/>
            <person name="Loffler F."/>
        </authorList>
    </citation>
    <scope>NUCLEOTIDE SEQUENCE</scope>
</reference>
<dbReference type="PANTHER" id="PTHR21599">
    <property type="entry name" value="GLYCERATE KINASE"/>
    <property type="match status" value="1"/>
</dbReference>
<protein>
    <submittedName>
        <fullName evidence="1">Glycerate kinase</fullName>
        <ecNumber evidence="1">2.7.1.31</ecNumber>
    </submittedName>
</protein>